<comment type="similarity">
    <text evidence="1">Belongs to the E.coli NlpD/Haemophilus LppB family.</text>
</comment>
<feature type="compositionally biased region" description="Basic residues" evidence="2">
    <location>
        <begin position="121"/>
        <end position="130"/>
    </location>
</feature>
<keyword evidence="3" id="KW-0812">Transmembrane</keyword>
<feature type="region of interest" description="Disordered" evidence="2">
    <location>
        <begin position="120"/>
        <end position="158"/>
    </location>
</feature>
<dbReference type="SUPFAM" id="SSF51261">
    <property type="entry name" value="Duplicated hybrid motif"/>
    <property type="match status" value="1"/>
</dbReference>
<dbReference type="CDD" id="cd00118">
    <property type="entry name" value="LysM"/>
    <property type="match status" value="1"/>
</dbReference>
<evidence type="ECO:0000313" key="5">
    <source>
        <dbReference type="EMBL" id="TPH19334.1"/>
    </source>
</evidence>
<dbReference type="InterPro" id="IPR018392">
    <property type="entry name" value="LysM"/>
</dbReference>
<dbReference type="Pfam" id="PF01476">
    <property type="entry name" value="LysM"/>
    <property type="match status" value="1"/>
</dbReference>
<evidence type="ECO:0000256" key="3">
    <source>
        <dbReference type="SAM" id="Phobius"/>
    </source>
</evidence>
<dbReference type="Proteomes" id="UP000315303">
    <property type="component" value="Unassembled WGS sequence"/>
</dbReference>
<name>A0A502L8A1_9GAMM</name>
<dbReference type="GO" id="GO:0004222">
    <property type="term" value="F:metalloendopeptidase activity"/>
    <property type="evidence" value="ECO:0007669"/>
    <property type="project" value="TreeGrafter"/>
</dbReference>
<dbReference type="PANTHER" id="PTHR21666:SF263">
    <property type="entry name" value="MUREIN HYDROLASE ACTIVATOR NLPD"/>
    <property type="match status" value="1"/>
</dbReference>
<keyword evidence="3" id="KW-0472">Membrane</keyword>
<dbReference type="InterPro" id="IPR050570">
    <property type="entry name" value="Cell_wall_metabolism_enzyme"/>
</dbReference>
<dbReference type="Gene3D" id="3.10.350.10">
    <property type="entry name" value="LysM domain"/>
    <property type="match status" value="1"/>
</dbReference>
<dbReference type="CDD" id="cd12797">
    <property type="entry name" value="M23_peptidase"/>
    <property type="match status" value="1"/>
</dbReference>
<organism evidence="5 6">
    <name type="scientific">Litorilituus lipolyticus</name>
    <dbReference type="NCBI Taxonomy" id="2491017"/>
    <lineage>
        <taxon>Bacteria</taxon>
        <taxon>Pseudomonadati</taxon>
        <taxon>Pseudomonadota</taxon>
        <taxon>Gammaproteobacteria</taxon>
        <taxon>Alteromonadales</taxon>
        <taxon>Colwelliaceae</taxon>
        <taxon>Litorilituus</taxon>
    </lineage>
</organism>
<feature type="domain" description="LysM" evidence="4">
    <location>
        <begin position="73"/>
        <end position="117"/>
    </location>
</feature>
<dbReference type="GO" id="GO:0032153">
    <property type="term" value="C:cell division site"/>
    <property type="evidence" value="ECO:0007669"/>
    <property type="project" value="TreeGrafter"/>
</dbReference>
<dbReference type="SMART" id="SM00257">
    <property type="entry name" value="LysM"/>
    <property type="match status" value="1"/>
</dbReference>
<reference evidence="5 6" key="1">
    <citation type="submission" date="2019-01" db="EMBL/GenBank/DDBJ databases">
        <title>Litorilituus lipolytica sp. nov., isolated from intertidal sand of the Yellow Sea in China.</title>
        <authorList>
            <person name="Liu A."/>
        </authorList>
    </citation>
    <scope>NUCLEOTIDE SEQUENCE [LARGE SCALE GENOMIC DNA]</scope>
    <source>
        <strain evidence="5 6">RZ04</strain>
    </source>
</reference>
<dbReference type="GO" id="GO:0009279">
    <property type="term" value="C:cell outer membrane"/>
    <property type="evidence" value="ECO:0007669"/>
    <property type="project" value="TreeGrafter"/>
</dbReference>
<feature type="compositionally biased region" description="Low complexity" evidence="2">
    <location>
        <begin position="131"/>
        <end position="146"/>
    </location>
</feature>
<accession>A0A502L8A1</accession>
<dbReference type="PROSITE" id="PS51782">
    <property type="entry name" value="LYSM"/>
    <property type="match status" value="1"/>
</dbReference>
<proteinExistence type="inferred from homology"/>
<dbReference type="InterPro" id="IPR011055">
    <property type="entry name" value="Dup_hybrid_motif"/>
</dbReference>
<gene>
    <name evidence="5" type="ORF">EPA86_01000</name>
</gene>
<sequence>MCIKIFKRKFVDYKSNPKRTVITLTRSYLDIFCYIIIFSVLLGCSSRETPAPVVGISSNAPLKDRVKNSIQGAEYTVKKGETLYSISWRANTDVRHIAKLNNISPPYRIFPGQKILLTSKNSKKSSKASHSKTLTKNSTNNSTLTSEKGSEKVLASSKKQAYGKNVRVQKTSKKVAKPSAKFSQKVKRWQWPVRGKVIEYFSNQIQGNKGLNIAGQRGTNIKAAAEGKVVYAGNALRGYGKLIIIKHNDDYLSAYAHNDRILVKEQQKVKSGDVIAKMGDTDADQVMLHFEIRFRGKSVNPLKYLPKKQ</sequence>
<evidence type="ECO:0000313" key="6">
    <source>
        <dbReference type="Proteomes" id="UP000315303"/>
    </source>
</evidence>
<evidence type="ECO:0000259" key="4">
    <source>
        <dbReference type="PROSITE" id="PS51782"/>
    </source>
</evidence>
<dbReference type="Pfam" id="PF01551">
    <property type="entry name" value="Peptidase_M23"/>
    <property type="match status" value="1"/>
</dbReference>
<protein>
    <submittedName>
        <fullName evidence="5">LysM peptidoglycan-binding domain-containing protein</fullName>
    </submittedName>
</protein>
<feature type="transmembrane region" description="Helical" evidence="3">
    <location>
        <begin position="21"/>
        <end position="42"/>
    </location>
</feature>
<dbReference type="EMBL" id="SAWY01000001">
    <property type="protein sequence ID" value="TPH19334.1"/>
    <property type="molecule type" value="Genomic_DNA"/>
</dbReference>
<dbReference type="InterPro" id="IPR016047">
    <property type="entry name" value="M23ase_b-sheet_dom"/>
</dbReference>
<dbReference type="OrthoDB" id="9795421at2"/>
<dbReference type="PANTHER" id="PTHR21666">
    <property type="entry name" value="PEPTIDASE-RELATED"/>
    <property type="match status" value="1"/>
</dbReference>
<dbReference type="InterPro" id="IPR036779">
    <property type="entry name" value="LysM_dom_sf"/>
</dbReference>
<dbReference type="AlphaFoldDB" id="A0A502L8A1"/>
<keyword evidence="6" id="KW-1185">Reference proteome</keyword>
<keyword evidence="3" id="KW-1133">Transmembrane helix</keyword>
<evidence type="ECO:0000256" key="2">
    <source>
        <dbReference type="SAM" id="MobiDB-lite"/>
    </source>
</evidence>
<comment type="caution">
    <text evidence="5">The sequence shown here is derived from an EMBL/GenBank/DDBJ whole genome shotgun (WGS) entry which is preliminary data.</text>
</comment>
<evidence type="ECO:0000256" key="1">
    <source>
        <dbReference type="ARBA" id="ARBA00038420"/>
    </source>
</evidence>
<dbReference type="Gene3D" id="2.70.70.10">
    <property type="entry name" value="Glucose Permease (Domain IIA)"/>
    <property type="match status" value="1"/>
</dbReference>